<evidence type="ECO:0000256" key="1">
    <source>
        <dbReference type="ARBA" id="ARBA00023125"/>
    </source>
</evidence>
<sequence>MKLGGAPLGQKRDFVAFGDGSRCSTGFGYSPAPQARLRQRLSTMHGARVTLVHEAFTSQVCSRCVLKMEGKQIGGKKAYGVMACRTCYSADRHPQHWHRDINSARNMVAIYQHLASERLRPTCFTLSD</sequence>
<dbReference type="AlphaFoldDB" id="A0A6C0C1F3"/>
<keyword evidence="1" id="KW-0238">DNA-binding</keyword>
<organism evidence="3">
    <name type="scientific">viral metagenome</name>
    <dbReference type="NCBI Taxonomy" id="1070528"/>
    <lineage>
        <taxon>unclassified sequences</taxon>
        <taxon>metagenomes</taxon>
        <taxon>organismal metagenomes</taxon>
    </lineage>
</organism>
<evidence type="ECO:0000259" key="2">
    <source>
        <dbReference type="Pfam" id="PF07282"/>
    </source>
</evidence>
<evidence type="ECO:0000313" key="3">
    <source>
        <dbReference type="EMBL" id="QHS97604.1"/>
    </source>
</evidence>
<proteinExistence type="predicted"/>
<feature type="domain" description="Cas12f1-like TNB" evidence="2">
    <location>
        <begin position="43"/>
        <end position="107"/>
    </location>
</feature>
<accession>A0A6C0C1F3</accession>
<dbReference type="InterPro" id="IPR010095">
    <property type="entry name" value="Cas12f1-like_TNB"/>
</dbReference>
<dbReference type="EMBL" id="MN739300">
    <property type="protein sequence ID" value="QHS97604.1"/>
    <property type="molecule type" value="Genomic_DNA"/>
</dbReference>
<protein>
    <recommendedName>
        <fullName evidence="2">Cas12f1-like TNB domain-containing protein</fullName>
    </recommendedName>
</protein>
<name>A0A6C0C1F3_9ZZZZ</name>
<reference evidence="3" key="1">
    <citation type="journal article" date="2020" name="Nature">
        <title>Giant virus diversity and host interactions through global metagenomics.</title>
        <authorList>
            <person name="Schulz F."/>
            <person name="Roux S."/>
            <person name="Paez-Espino D."/>
            <person name="Jungbluth S."/>
            <person name="Walsh D.A."/>
            <person name="Denef V.J."/>
            <person name="McMahon K.D."/>
            <person name="Konstantinidis K.T."/>
            <person name="Eloe-Fadrosh E.A."/>
            <person name="Kyrpides N.C."/>
            <person name="Woyke T."/>
        </authorList>
    </citation>
    <scope>NUCLEOTIDE SEQUENCE</scope>
    <source>
        <strain evidence="3">GVMAG-M-3300020182-33</strain>
    </source>
</reference>
<dbReference type="GO" id="GO:0003677">
    <property type="term" value="F:DNA binding"/>
    <property type="evidence" value="ECO:0007669"/>
    <property type="project" value="UniProtKB-KW"/>
</dbReference>
<dbReference type="Pfam" id="PF07282">
    <property type="entry name" value="Cas12f1-like_TNB"/>
    <property type="match status" value="1"/>
</dbReference>